<organism evidence="2 3">
    <name type="scientific">Paraperlucidibaca baekdonensis</name>
    <dbReference type="NCBI Taxonomy" id="748120"/>
    <lineage>
        <taxon>Bacteria</taxon>
        <taxon>Pseudomonadati</taxon>
        <taxon>Pseudomonadota</taxon>
        <taxon>Gammaproteobacteria</taxon>
        <taxon>Moraxellales</taxon>
        <taxon>Moraxellaceae</taxon>
        <taxon>Paraperlucidibaca</taxon>
    </lineage>
</organism>
<proteinExistence type="predicted"/>
<evidence type="ECO:0000313" key="3">
    <source>
        <dbReference type="Proteomes" id="UP000256774"/>
    </source>
</evidence>
<dbReference type="CDD" id="cd01324">
    <property type="entry name" value="cbb3_Oxidase_CcoQ"/>
    <property type="match status" value="1"/>
</dbReference>
<feature type="transmembrane region" description="Helical" evidence="1">
    <location>
        <begin position="6"/>
        <end position="26"/>
    </location>
</feature>
<keyword evidence="1" id="KW-1133">Transmembrane helix</keyword>
<sequence length="61" mass="6829">MDRGTLHGIATILAMIAFLSICWWAFKPSNRKRFEADGQIAIDTDPIHGVEAKKTQKGDEK</sequence>
<reference evidence="2 3" key="1">
    <citation type="submission" date="2018-08" db="EMBL/GenBank/DDBJ databases">
        <title>Genomic Encyclopedia of Type Strains, Phase IV (KMG-IV): sequencing the most valuable type-strain genomes for metagenomic binning, comparative biology and taxonomic classification.</title>
        <authorList>
            <person name="Goeker M."/>
        </authorList>
    </citation>
    <scope>NUCLEOTIDE SEQUENCE [LARGE SCALE GENOMIC DNA]</scope>
    <source>
        <strain evidence="2 3">DSM 26022</strain>
    </source>
</reference>
<protein>
    <submittedName>
        <fullName evidence="2">Cytochrome c oxidase cbb3-type subunit 4</fullName>
    </submittedName>
</protein>
<dbReference type="Proteomes" id="UP000256774">
    <property type="component" value="Unassembled WGS sequence"/>
</dbReference>
<dbReference type="AlphaFoldDB" id="A0A3E0H7Z4"/>
<keyword evidence="3" id="KW-1185">Reference proteome</keyword>
<accession>A0A3E0H7Z4</accession>
<evidence type="ECO:0000256" key="1">
    <source>
        <dbReference type="SAM" id="Phobius"/>
    </source>
</evidence>
<dbReference type="InterPro" id="IPR008621">
    <property type="entry name" value="Cbb3-typ_cyt_oxidase_comp"/>
</dbReference>
<dbReference type="Pfam" id="PF05545">
    <property type="entry name" value="FixQ"/>
    <property type="match status" value="1"/>
</dbReference>
<comment type="caution">
    <text evidence="2">The sequence shown here is derived from an EMBL/GenBank/DDBJ whole genome shotgun (WGS) entry which is preliminary data.</text>
</comment>
<dbReference type="EMBL" id="QUNR01000002">
    <property type="protein sequence ID" value="REH38956.1"/>
    <property type="molecule type" value="Genomic_DNA"/>
</dbReference>
<keyword evidence="1" id="KW-0812">Transmembrane</keyword>
<evidence type="ECO:0000313" key="2">
    <source>
        <dbReference type="EMBL" id="REH38956.1"/>
    </source>
</evidence>
<dbReference type="RefSeq" id="WP_116207973.1">
    <property type="nucleotide sequence ID" value="NZ_QUNR01000002.1"/>
</dbReference>
<gene>
    <name evidence="2" type="ORF">DFR26_1125</name>
</gene>
<dbReference type="OrthoDB" id="6402501at2"/>
<keyword evidence="1" id="KW-0472">Membrane</keyword>
<name>A0A3E0H7Z4_9GAMM</name>